<accession>A0A835R9R5</accession>
<dbReference type="GO" id="GO:0009055">
    <property type="term" value="F:electron transfer activity"/>
    <property type="evidence" value="ECO:0007669"/>
    <property type="project" value="InterPro"/>
</dbReference>
<dbReference type="GO" id="GO:0005886">
    <property type="term" value="C:plasma membrane"/>
    <property type="evidence" value="ECO:0007669"/>
    <property type="project" value="TreeGrafter"/>
</dbReference>
<evidence type="ECO:0000256" key="1">
    <source>
        <dbReference type="SAM" id="MobiDB-lite"/>
    </source>
</evidence>
<feature type="compositionally biased region" description="Basic residues" evidence="1">
    <location>
        <begin position="143"/>
        <end position="155"/>
    </location>
</feature>
<evidence type="ECO:0000313" key="4">
    <source>
        <dbReference type="Proteomes" id="UP000639772"/>
    </source>
</evidence>
<name>A0A835R9R5_VANPL</name>
<sequence>MRDLEKFHGFLKESNQPKALQSSPGMFSDSSWSGTVFVYQPDQDSVVQVDKDAYNNCNTSSFISKFDDGNTVFTFTRSGSFYFVSGFDNNCKRNESLVVVVMADRSKTALGTNQSSPSPSPTPLTEAPFPPSPPPPTAPLSLLHHRRQAPCKPHHHQLLQSRKLIILPSST</sequence>
<organism evidence="3 4">
    <name type="scientific">Vanilla planifolia</name>
    <name type="common">Vanilla</name>
    <dbReference type="NCBI Taxonomy" id="51239"/>
    <lineage>
        <taxon>Eukaryota</taxon>
        <taxon>Viridiplantae</taxon>
        <taxon>Streptophyta</taxon>
        <taxon>Embryophyta</taxon>
        <taxon>Tracheophyta</taxon>
        <taxon>Spermatophyta</taxon>
        <taxon>Magnoliopsida</taxon>
        <taxon>Liliopsida</taxon>
        <taxon>Asparagales</taxon>
        <taxon>Orchidaceae</taxon>
        <taxon>Vanilloideae</taxon>
        <taxon>Vanilleae</taxon>
        <taxon>Vanilla</taxon>
    </lineage>
</organism>
<dbReference type="AlphaFoldDB" id="A0A835R9R5"/>
<dbReference type="InterPro" id="IPR039391">
    <property type="entry name" value="Phytocyanin-like"/>
</dbReference>
<evidence type="ECO:0000259" key="2">
    <source>
        <dbReference type="PROSITE" id="PS51485"/>
    </source>
</evidence>
<feature type="region of interest" description="Disordered" evidence="1">
    <location>
        <begin position="109"/>
        <end position="155"/>
    </location>
</feature>
<proteinExistence type="predicted"/>
<dbReference type="Gene3D" id="2.60.40.420">
    <property type="entry name" value="Cupredoxins - blue copper proteins"/>
    <property type="match status" value="1"/>
</dbReference>
<dbReference type="Proteomes" id="UP000639772">
    <property type="component" value="Unassembled WGS sequence"/>
</dbReference>
<dbReference type="PANTHER" id="PTHR33021">
    <property type="entry name" value="BLUE COPPER PROTEIN"/>
    <property type="match status" value="1"/>
</dbReference>
<comment type="caution">
    <text evidence="3">The sequence shown here is derived from an EMBL/GenBank/DDBJ whole genome shotgun (WGS) entry which is preliminary data.</text>
</comment>
<gene>
    <name evidence="3" type="ORF">HPP92_009149</name>
</gene>
<dbReference type="OrthoDB" id="691587at2759"/>
<feature type="compositionally biased region" description="Pro residues" evidence="1">
    <location>
        <begin position="118"/>
        <end position="138"/>
    </location>
</feature>
<dbReference type="EMBL" id="JADCNM010000004">
    <property type="protein sequence ID" value="KAG0487054.1"/>
    <property type="molecule type" value="Genomic_DNA"/>
</dbReference>
<evidence type="ECO:0000313" key="3">
    <source>
        <dbReference type="EMBL" id="KAG0487054.1"/>
    </source>
</evidence>
<protein>
    <recommendedName>
        <fullName evidence="2">Phytocyanin domain-containing protein</fullName>
    </recommendedName>
</protein>
<dbReference type="Pfam" id="PF02298">
    <property type="entry name" value="Cu_bind_like"/>
    <property type="match status" value="1"/>
</dbReference>
<feature type="domain" description="Phytocyanin" evidence="2">
    <location>
        <begin position="1"/>
        <end position="103"/>
    </location>
</feature>
<dbReference type="InterPro" id="IPR008972">
    <property type="entry name" value="Cupredoxin"/>
</dbReference>
<dbReference type="InterPro" id="IPR003245">
    <property type="entry name" value="Phytocyanin_dom"/>
</dbReference>
<dbReference type="PANTHER" id="PTHR33021:SF253">
    <property type="entry name" value="EARLY NODULIN-LIKE PROTEIN 9"/>
    <property type="match status" value="1"/>
</dbReference>
<dbReference type="PROSITE" id="PS51485">
    <property type="entry name" value="PHYTOCYANIN"/>
    <property type="match status" value="1"/>
</dbReference>
<dbReference type="SUPFAM" id="SSF49503">
    <property type="entry name" value="Cupredoxins"/>
    <property type="match status" value="1"/>
</dbReference>
<reference evidence="3 4" key="1">
    <citation type="journal article" date="2020" name="Nat. Food">
        <title>A phased Vanilla planifolia genome enables genetic improvement of flavour and production.</title>
        <authorList>
            <person name="Hasing T."/>
            <person name="Tang H."/>
            <person name="Brym M."/>
            <person name="Khazi F."/>
            <person name="Huang T."/>
            <person name="Chambers A.H."/>
        </authorList>
    </citation>
    <scope>NUCLEOTIDE SEQUENCE [LARGE SCALE GENOMIC DNA]</scope>
    <source>
        <tissue evidence="3">Leaf</tissue>
    </source>
</reference>